<dbReference type="PANTHER" id="PTHR10039:SF5">
    <property type="entry name" value="NACHT DOMAIN-CONTAINING PROTEIN"/>
    <property type="match status" value="1"/>
</dbReference>
<evidence type="ECO:0000313" key="6">
    <source>
        <dbReference type="Proteomes" id="UP000184330"/>
    </source>
</evidence>
<dbReference type="OrthoDB" id="7464126at2759"/>
<dbReference type="Proteomes" id="UP000184330">
    <property type="component" value="Unassembled WGS sequence"/>
</dbReference>
<name>A0A1L7WEP6_9HELO</name>
<feature type="repeat" description="ANK" evidence="2">
    <location>
        <begin position="902"/>
        <end position="934"/>
    </location>
</feature>
<gene>
    <name evidence="5" type="ORF">PAC_01127</name>
</gene>
<feature type="region of interest" description="Disordered" evidence="3">
    <location>
        <begin position="36"/>
        <end position="65"/>
    </location>
</feature>
<dbReference type="PROSITE" id="PS50837">
    <property type="entry name" value="NACHT"/>
    <property type="match status" value="1"/>
</dbReference>
<sequence length="964" mass="107371">MTDSRPTTPARPGDNDYNGPASEHLLAQFNGNPAITLLQAPSPVGSFPVPDSRATTPSPPAGNAYSRPISPNCWEFIQTPSPVLPPAYSRPMSPNRWEFIQAPSPVLPPLPSSRTNTPGPPAGHTFENPISQGGSSQHNGNRISNIESPSIHQHQQVVVMTPIANDLQHQNPQSQGIQESIEGLQSLHFKEMTSRKCLITKNCEGTCGWLLGHGKYRTWKMPGAIRCGQQQRNDVRHVTDEASDILWITGMPGSGKSTLLKYAAQETEKSSPACIVASFFFSRSGTQMQRSALGLFRSLLHQLFTPSLQLPDFFLQTFRAKRNTKGKSGEDWEWHKEELQNFFNLYVASSRYRILIFIDALDECTEDDPWQLVHYFKTLAASADSTLSICFSCRHIPSIGPSDDDAHTICVEKENEKDISTYITANLKPAFKEEAEEQHIKDIRREISAKASGSFQWVELAIEKTLSFRRKGKSVKTILNMLLQIPQALDGLYRQILINIDKEERSEALHLMQWVCLAARPLALTELRLAMASDWADPRQRPHQNHGELEKSEDYENDAQMKRLVENLSGGLVEVKSEKREEPECTVQLIHQSVYDFLVLGGIQILNESKDIRHSIGQGHHRMARACINYATLADVHLAVRTGQTQQFPFLSYAVKSWVWHAKKAEASGISQDDLPERFQGPFGGFLQRWIDAYRAIDPSSEGCPDGRATLLHVTSEHGILSVVKTLLLEPALDINSFNNKKRTPLSYAAEKGHGEVVKALLDAGANANLKDINGRTPLWYATRNKNAGVLELLLKSDSTKYDIRRWLWYAARNGYEDVIRVLLEKGVDPNSKDSAERTLLWHAAGKGHMGLVTFLLEKGAVVDSRDTWGQTPVFSATNNGHYEVVDLLLRQKADVKSSDKEGRTPLSLAADNGHATLVTLLLAENVDVDLSDEKGRAPLWYAAHNGHARVVEILLENGAGKKA</sequence>
<dbReference type="InterPro" id="IPR056884">
    <property type="entry name" value="NPHP3-like_N"/>
</dbReference>
<dbReference type="SMART" id="SM00248">
    <property type="entry name" value="ANK"/>
    <property type="match status" value="8"/>
</dbReference>
<dbReference type="PROSITE" id="PS50088">
    <property type="entry name" value="ANK_REPEAT"/>
    <property type="match status" value="6"/>
</dbReference>
<evidence type="ECO:0000259" key="4">
    <source>
        <dbReference type="PROSITE" id="PS50837"/>
    </source>
</evidence>
<evidence type="ECO:0000256" key="1">
    <source>
        <dbReference type="ARBA" id="ARBA00022737"/>
    </source>
</evidence>
<proteinExistence type="predicted"/>
<dbReference type="STRING" id="576137.A0A1L7WEP6"/>
<evidence type="ECO:0000256" key="2">
    <source>
        <dbReference type="PROSITE-ProRule" id="PRU00023"/>
    </source>
</evidence>
<feature type="repeat" description="ANK" evidence="2">
    <location>
        <begin position="741"/>
        <end position="773"/>
    </location>
</feature>
<protein>
    <recommendedName>
        <fullName evidence="4">NACHT domain-containing protein</fullName>
    </recommendedName>
</protein>
<feature type="repeat" description="ANK" evidence="2">
    <location>
        <begin position="935"/>
        <end position="964"/>
    </location>
</feature>
<dbReference type="SUPFAM" id="SSF48403">
    <property type="entry name" value="Ankyrin repeat"/>
    <property type="match status" value="1"/>
</dbReference>
<dbReference type="AlphaFoldDB" id="A0A1L7WEP6"/>
<keyword evidence="2" id="KW-0040">ANK repeat</keyword>
<dbReference type="InterPro" id="IPR007111">
    <property type="entry name" value="NACHT_NTPase"/>
</dbReference>
<evidence type="ECO:0000313" key="5">
    <source>
        <dbReference type="EMBL" id="CZR51252.1"/>
    </source>
</evidence>
<dbReference type="Gene3D" id="3.40.50.300">
    <property type="entry name" value="P-loop containing nucleotide triphosphate hydrolases"/>
    <property type="match status" value="1"/>
</dbReference>
<keyword evidence="6" id="KW-1185">Reference proteome</keyword>
<feature type="repeat" description="ANK" evidence="2">
    <location>
        <begin position="808"/>
        <end position="835"/>
    </location>
</feature>
<reference evidence="5 6" key="1">
    <citation type="submission" date="2016-03" db="EMBL/GenBank/DDBJ databases">
        <authorList>
            <person name="Ploux O."/>
        </authorList>
    </citation>
    <scope>NUCLEOTIDE SEQUENCE [LARGE SCALE GENOMIC DNA]</scope>
    <source>
        <strain evidence="5 6">UAMH 11012</strain>
    </source>
</reference>
<dbReference type="InterPro" id="IPR027417">
    <property type="entry name" value="P-loop_NTPase"/>
</dbReference>
<evidence type="ECO:0000256" key="3">
    <source>
        <dbReference type="SAM" id="MobiDB-lite"/>
    </source>
</evidence>
<accession>A0A1L7WEP6</accession>
<feature type="domain" description="NACHT" evidence="4">
    <location>
        <begin position="244"/>
        <end position="368"/>
    </location>
</feature>
<dbReference type="Pfam" id="PF24883">
    <property type="entry name" value="NPHP3_N"/>
    <property type="match status" value="1"/>
</dbReference>
<dbReference type="PROSITE" id="PS50297">
    <property type="entry name" value="ANK_REP_REGION"/>
    <property type="match status" value="5"/>
</dbReference>
<dbReference type="Pfam" id="PF12796">
    <property type="entry name" value="Ank_2"/>
    <property type="match status" value="2"/>
</dbReference>
<feature type="region of interest" description="Disordered" evidence="3">
    <location>
        <begin position="1"/>
        <end position="24"/>
    </location>
</feature>
<dbReference type="PANTHER" id="PTHR10039">
    <property type="entry name" value="AMELOGENIN"/>
    <property type="match status" value="1"/>
</dbReference>
<organism evidence="5 6">
    <name type="scientific">Phialocephala subalpina</name>
    <dbReference type="NCBI Taxonomy" id="576137"/>
    <lineage>
        <taxon>Eukaryota</taxon>
        <taxon>Fungi</taxon>
        <taxon>Dikarya</taxon>
        <taxon>Ascomycota</taxon>
        <taxon>Pezizomycotina</taxon>
        <taxon>Leotiomycetes</taxon>
        <taxon>Helotiales</taxon>
        <taxon>Mollisiaceae</taxon>
        <taxon>Phialocephala</taxon>
        <taxon>Phialocephala fortinii species complex</taxon>
    </lineage>
</organism>
<dbReference type="Pfam" id="PF00023">
    <property type="entry name" value="Ank"/>
    <property type="match status" value="2"/>
</dbReference>
<dbReference type="InterPro" id="IPR036770">
    <property type="entry name" value="Ankyrin_rpt-contain_sf"/>
</dbReference>
<dbReference type="InterPro" id="IPR002110">
    <property type="entry name" value="Ankyrin_rpt"/>
</dbReference>
<keyword evidence="1" id="KW-0677">Repeat</keyword>
<dbReference type="EMBL" id="FJOG01000001">
    <property type="protein sequence ID" value="CZR51252.1"/>
    <property type="molecule type" value="Genomic_DNA"/>
</dbReference>
<dbReference type="SUPFAM" id="SSF52540">
    <property type="entry name" value="P-loop containing nucleoside triphosphate hydrolases"/>
    <property type="match status" value="1"/>
</dbReference>
<feature type="repeat" description="ANK" evidence="2">
    <location>
        <begin position="836"/>
        <end position="868"/>
    </location>
</feature>
<dbReference type="Gene3D" id="1.25.40.20">
    <property type="entry name" value="Ankyrin repeat-containing domain"/>
    <property type="match status" value="2"/>
</dbReference>
<feature type="repeat" description="ANK" evidence="2">
    <location>
        <begin position="869"/>
        <end position="901"/>
    </location>
</feature>
<dbReference type="PRINTS" id="PR01415">
    <property type="entry name" value="ANKYRIN"/>
</dbReference>